<dbReference type="Proteomes" id="UP000536835">
    <property type="component" value="Unassembled WGS sequence"/>
</dbReference>
<protein>
    <submittedName>
        <fullName evidence="1">DUF4442 domain-containing protein</fullName>
    </submittedName>
</protein>
<organism evidence="1 2">
    <name type="scientific">Parvularcula mediterranea</name>
    <dbReference type="NCBI Taxonomy" id="2732508"/>
    <lineage>
        <taxon>Bacteria</taxon>
        <taxon>Pseudomonadati</taxon>
        <taxon>Pseudomonadota</taxon>
        <taxon>Alphaproteobacteria</taxon>
        <taxon>Parvularculales</taxon>
        <taxon>Parvularculaceae</taxon>
        <taxon>Parvularcula</taxon>
    </lineage>
</organism>
<accession>A0A7Y3RPA8</accession>
<dbReference type="AlphaFoldDB" id="A0A7Y3RPA8"/>
<dbReference type="Gene3D" id="3.10.129.10">
    <property type="entry name" value="Hotdog Thioesterase"/>
    <property type="match status" value="1"/>
</dbReference>
<sequence>MSAYEMVKDQLSKMVPFAIHTGVVIDELSGEGATCHLEQRGEVENHIQSMHAGALFVLGEQASGAAYAGAFVDRMMALRPVAAKAEISYLKIAKGTITAKAKVRDDVDGLKAKLDQDGKVVFAVDVDLFDADELHVASMVVDWHVKSLS</sequence>
<reference evidence="1 2" key="1">
    <citation type="submission" date="2020-05" db="EMBL/GenBank/DDBJ databases">
        <title>Parvularcula mediterraneae sp. nov., isolated from polypropylene straw from shallow seawater of the seashore of Laganas in Zakynthos island, Greece.</title>
        <authorList>
            <person name="Szabo I."/>
            <person name="Al-Omari J."/>
            <person name="Rado J."/>
            <person name="Szerdahelyi G.S."/>
        </authorList>
    </citation>
    <scope>NUCLEOTIDE SEQUENCE [LARGE SCALE GENOMIC DNA]</scope>
    <source>
        <strain evidence="1 2">ZS-1/3</strain>
    </source>
</reference>
<keyword evidence="2" id="KW-1185">Reference proteome</keyword>
<dbReference type="EMBL" id="JABFCX010000003">
    <property type="protein sequence ID" value="NNU17201.1"/>
    <property type="molecule type" value="Genomic_DNA"/>
</dbReference>
<name>A0A7Y3RPA8_9PROT</name>
<dbReference type="Pfam" id="PF14539">
    <property type="entry name" value="DUF4442"/>
    <property type="match status" value="1"/>
</dbReference>
<dbReference type="RefSeq" id="WP_173200393.1">
    <property type="nucleotide sequence ID" value="NZ_JABFCX010000003.1"/>
</dbReference>
<comment type="caution">
    <text evidence="1">The sequence shown here is derived from an EMBL/GenBank/DDBJ whole genome shotgun (WGS) entry which is preliminary data.</text>
</comment>
<evidence type="ECO:0000313" key="2">
    <source>
        <dbReference type="Proteomes" id="UP000536835"/>
    </source>
</evidence>
<dbReference type="CDD" id="cd03443">
    <property type="entry name" value="PaaI_thioesterase"/>
    <property type="match status" value="1"/>
</dbReference>
<evidence type="ECO:0000313" key="1">
    <source>
        <dbReference type="EMBL" id="NNU17201.1"/>
    </source>
</evidence>
<dbReference type="InterPro" id="IPR027961">
    <property type="entry name" value="DUF4442"/>
</dbReference>
<dbReference type="SUPFAM" id="SSF54637">
    <property type="entry name" value="Thioesterase/thiol ester dehydrase-isomerase"/>
    <property type="match status" value="1"/>
</dbReference>
<proteinExistence type="predicted"/>
<gene>
    <name evidence="1" type="ORF">HK107_12790</name>
</gene>
<dbReference type="InterPro" id="IPR029069">
    <property type="entry name" value="HotDog_dom_sf"/>
</dbReference>